<proteinExistence type="predicted"/>
<dbReference type="EMBL" id="SRSC01000005">
    <property type="protein sequence ID" value="TGU70180.1"/>
    <property type="molecule type" value="Genomic_DNA"/>
</dbReference>
<evidence type="ECO:0000256" key="4">
    <source>
        <dbReference type="ARBA" id="ARBA00022617"/>
    </source>
</evidence>
<keyword evidence="7" id="KW-0249">Electron transport</keyword>
<feature type="domain" description="Tetrahaem cytochrome" evidence="11">
    <location>
        <begin position="55"/>
        <end position="151"/>
    </location>
</feature>
<feature type="transmembrane region" description="Helical" evidence="9">
    <location>
        <begin position="242"/>
        <end position="261"/>
    </location>
</feature>
<dbReference type="Gene3D" id="3.90.10.10">
    <property type="entry name" value="Cytochrome C3"/>
    <property type="match status" value="1"/>
</dbReference>
<keyword evidence="3" id="KW-0813">Transport</keyword>
<keyword evidence="9" id="KW-1133">Transmembrane helix</keyword>
<keyword evidence="4" id="KW-0349">Heme</keyword>
<dbReference type="PANTHER" id="PTHR35038:SF8">
    <property type="entry name" value="C-TYPE POLYHEME CYTOCHROME OMCC"/>
    <property type="match status" value="1"/>
</dbReference>
<feature type="chain" id="PRO_5020428124" evidence="10">
    <location>
        <begin position="26"/>
        <end position="266"/>
    </location>
</feature>
<evidence type="ECO:0000256" key="3">
    <source>
        <dbReference type="ARBA" id="ARBA00022448"/>
    </source>
</evidence>
<organism evidence="12 13">
    <name type="scientific">Geomonas terrae</name>
    <dbReference type="NCBI Taxonomy" id="2562681"/>
    <lineage>
        <taxon>Bacteria</taxon>
        <taxon>Pseudomonadati</taxon>
        <taxon>Thermodesulfobacteriota</taxon>
        <taxon>Desulfuromonadia</taxon>
        <taxon>Geobacterales</taxon>
        <taxon>Geobacteraceae</taxon>
        <taxon>Geomonas</taxon>
    </lineage>
</organism>
<sequence>MIRKNILAILLLAPLLFLKPAAALAAEQPETVCIQCHGSMPDRLGAPVNLWRGSVHAENGISCNGCHGGDPKDAANAMSPQRGFLGAPKEKDIPAFCGRCHPGVYKDYLASAHGRALGAGGPTCVTCHSNHQVVKASLTLINEKSCTRCHSFERAKTIRDAMSGTEARIVGISGRIAQFQVSGVDTEKMGKALFSVRNRFHTLFHDVDVNRVKNESAAINKELDKLDAALKVIDDEHARRRVVGGIAVAFAVLLAILFHLMKKTYD</sequence>
<comment type="cofactor">
    <cofactor evidence="1">
        <name>heme c</name>
        <dbReference type="ChEBI" id="CHEBI:61717"/>
    </cofactor>
</comment>
<gene>
    <name evidence="12" type="ORF">E4633_18450</name>
</gene>
<evidence type="ECO:0000256" key="2">
    <source>
        <dbReference type="ARBA" id="ARBA00004196"/>
    </source>
</evidence>
<name>A0A4S1CB64_9BACT</name>
<dbReference type="GO" id="GO:0030313">
    <property type="term" value="C:cell envelope"/>
    <property type="evidence" value="ECO:0007669"/>
    <property type="project" value="UniProtKB-SubCell"/>
</dbReference>
<keyword evidence="8" id="KW-0408">Iron</keyword>
<dbReference type="InterPro" id="IPR051829">
    <property type="entry name" value="Multiheme_Cytochr_ET"/>
</dbReference>
<keyword evidence="9" id="KW-0812">Transmembrane</keyword>
<evidence type="ECO:0000256" key="5">
    <source>
        <dbReference type="ARBA" id="ARBA00022723"/>
    </source>
</evidence>
<dbReference type="RefSeq" id="WP_135872489.1">
    <property type="nucleotide sequence ID" value="NZ_SRSC01000005.1"/>
</dbReference>
<keyword evidence="13" id="KW-1185">Reference proteome</keyword>
<dbReference type="PANTHER" id="PTHR35038">
    <property type="entry name" value="DISSIMILATORY SULFITE REDUCTASE SIRA"/>
    <property type="match status" value="1"/>
</dbReference>
<dbReference type="Pfam" id="PF14537">
    <property type="entry name" value="Cytochrom_c3_2"/>
    <property type="match status" value="1"/>
</dbReference>
<dbReference type="SUPFAM" id="SSF48695">
    <property type="entry name" value="Multiheme cytochromes"/>
    <property type="match status" value="1"/>
</dbReference>
<dbReference type="AlphaFoldDB" id="A0A4S1CB64"/>
<evidence type="ECO:0000256" key="8">
    <source>
        <dbReference type="ARBA" id="ARBA00023004"/>
    </source>
</evidence>
<reference evidence="12 13" key="1">
    <citation type="submission" date="2019-04" db="EMBL/GenBank/DDBJ databases">
        <title>Geobacter oryzae sp. nov., ferric-reducing bacteria isolated from paddy soil.</title>
        <authorList>
            <person name="Xu Z."/>
            <person name="Masuda Y."/>
            <person name="Itoh H."/>
            <person name="Senoo K."/>
        </authorList>
    </citation>
    <scope>NUCLEOTIDE SEQUENCE [LARGE SCALE GENOMIC DNA]</scope>
    <source>
        <strain evidence="12 13">Red111</strain>
    </source>
</reference>
<evidence type="ECO:0000256" key="9">
    <source>
        <dbReference type="SAM" id="Phobius"/>
    </source>
</evidence>
<evidence type="ECO:0000313" key="12">
    <source>
        <dbReference type="EMBL" id="TGU70180.1"/>
    </source>
</evidence>
<dbReference type="InterPro" id="IPR012286">
    <property type="entry name" value="Tetrahaem_cytochrome"/>
</dbReference>
<evidence type="ECO:0000256" key="6">
    <source>
        <dbReference type="ARBA" id="ARBA00022729"/>
    </source>
</evidence>
<comment type="subcellular location">
    <subcellularLocation>
        <location evidence="2">Cell envelope</location>
    </subcellularLocation>
</comment>
<evidence type="ECO:0000256" key="7">
    <source>
        <dbReference type="ARBA" id="ARBA00022982"/>
    </source>
</evidence>
<protein>
    <submittedName>
        <fullName evidence="12">Cytochrome C</fullName>
    </submittedName>
</protein>
<evidence type="ECO:0000256" key="1">
    <source>
        <dbReference type="ARBA" id="ARBA00001926"/>
    </source>
</evidence>
<evidence type="ECO:0000313" key="13">
    <source>
        <dbReference type="Proteomes" id="UP000306416"/>
    </source>
</evidence>
<keyword evidence="6 10" id="KW-0732">Signal</keyword>
<evidence type="ECO:0000259" key="11">
    <source>
        <dbReference type="Pfam" id="PF14537"/>
    </source>
</evidence>
<evidence type="ECO:0000256" key="10">
    <source>
        <dbReference type="SAM" id="SignalP"/>
    </source>
</evidence>
<dbReference type="Proteomes" id="UP000306416">
    <property type="component" value="Unassembled WGS sequence"/>
</dbReference>
<dbReference type="InterPro" id="IPR036280">
    <property type="entry name" value="Multihaem_cyt_sf"/>
</dbReference>
<comment type="caution">
    <text evidence="12">The sequence shown here is derived from an EMBL/GenBank/DDBJ whole genome shotgun (WGS) entry which is preliminary data.</text>
</comment>
<feature type="signal peptide" evidence="10">
    <location>
        <begin position="1"/>
        <end position="25"/>
    </location>
</feature>
<accession>A0A4S1CB64</accession>
<dbReference type="GO" id="GO:0046872">
    <property type="term" value="F:metal ion binding"/>
    <property type="evidence" value="ECO:0007669"/>
    <property type="project" value="UniProtKB-KW"/>
</dbReference>
<keyword evidence="5" id="KW-0479">Metal-binding</keyword>
<keyword evidence="9" id="KW-0472">Membrane</keyword>